<dbReference type="InterPro" id="IPR031410">
    <property type="entry name" value="SAXO4"/>
</dbReference>
<dbReference type="PANTHER" id="PTHR34349">
    <property type="entry name" value="PROTEIN PHOSPHATASE 1 REGULATORY SUBUNIT 32"/>
    <property type="match status" value="1"/>
</dbReference>
<accession>A0A5K3FNC6</accession>
<evidence type="ECO:0000313" key="1">
    <source>
        <dbReference type="WBParaSite" id="MCU_009197-RB"/>
    </source>
</evidence>
<sequence>MCTVGGQSLIINHYKTTNQQTYGAYWEGFNPTITVSRRPGYVYSVRPATYYNPGIDVLDKIGTKCALKSVYTTTNHVDFKDCNRSQFDKIIPANCYKPSDVMQQGVYRGWFTRQLSNLCHSDKCKMPEGDPEARYRPLLWRVLNKGPIERENMYRGLAPWSTEYNSNYSPKTFGIDTCAFDDTQVGVPESTGYVINKKTEEPFLYQSPPLPMAKTSYTLEFRPYRPRTVDVHTDGGPKTVLPDGFSIGNKADVDFMPLTDKNIPSCFGEKLYGCARELFKRDMPKYWNSYHASAFPGMSQCDRQVRSIERRPDLPDARLGRNCKDLKPCLKDGTNDGSIFKSANAGQRKTCTFAELVNVDSQPRKVTGGVVGLDKFAPKVATAFQPAGVPDYECKTVSRPGEFAYSSEKCVCSPKQ</sequence>
<dbReference type="AlphaFoldDB" id="A0A5K3FNC6"/>
<name>A0A5K3FNC6_MESCO</name>
<organism evidence="1">
    <name type="scientific">Mesocestoides corti</name>
    <name type="common">Flatworm</name>
    <dbReference type="NCBI Taxonomy" id="53468"/>
    <lineage>
        <taxon>Eukaryota</taxon>
        <taxon>Metazoa</taxon>
        <taxon>Spiralia</taxon>
        <taxon>Lophotrochozoa</taxon>
        <taxon>Platyhelminthes</taxon>
        <taxon>Cestoda</taxon>
        <taxon>Eucestoda</taxon>
        <taxon>Cyclophyllidea</taxon>
        <taxon>Mesocestoididae</taxon>
        <taxon>Mesocestoides</taxon>
    </lineage>
</organism>
<reference evidence="1" key="1">
    <citation type="submission" date="2019-11" db="UniProtKB">
        <authorList>
            <consortium name="WormBaseParasite"/>
        </authorList>
    </citation>
    <scope>IDENTIFICATION</scope>
</reference>
<dbReference type="Pfam" id="PF15691">
    <property type="entry name" value="PPP1R32"/>
    <property type="match status" value="1"/>
</dbReference>
<dbReference type="WBParaSite" id="MCU_009197-RB">
    <property type="protein sequence ID" value="MCU_009197-RB"/>
    <property type="gene ID" value="MCU_009197"/>
</dbReference>
<dbReference type="PANTHER" id="PTHR34349:SF1">
    <property type="entry name" value="PROTEIN PHOSPHATASE 1 REGULATORY SUBUNIT 32"/>
    <property type="match status" value="1"/>
</dbReference>
<dbReference type="GO" id="GO:0019902">
    <property type="term" value="F:phosphatase binding"/>
    <property type="evidence" value="ECO:0007669"/>
    <property type="project" value="TreeGrafter"/>
</dbReference>
<protein>
    <submittedName>
        <fullName evidence="1">Secreted protein</fullName>
    </submittedName>
</protein>
<proteinExistence type="predicted"/>